<keyword evidence="3 7" id="KW-0813">Transport</keyword>
<feature type="transmembrane region" description="Helical" evidence="8">
    <location>
        <begin position="402"/>
        <end position="420"/>
    </location>
</feature>
<comment type="similarity">
    <text evidence="2 7">Belongs to the major facilitator superfamily. Sugar transporter (TC 2.A.1.1) family.</text>
</comment>
<dbReference type="PROSITE" id="PS50850">
    <property type="entry name" value="MFS"/>
    <property type="match status" value="1"/>
</dbReference>
<evidence type="ECO:0000256" key="2">
    <source>
        <dbReference type="ARBA" id="ARBA00010992"/>
    </source>
</evidence>
<keyword evidence="4 8" id="KW-0812">Transmembrane</keyword>
<evidence type="ECO:0000256" key="3">
    <source>
        <dbReference type="ARBA" id="ARBA00022448"/>
    </source>
</evidence>
<dbReference type="PROSITE" id="PS00216">
    <property type="entry name" value="SUGAR_TRANSPORT_1"/>
    <property type="match status" value="1"/>
</dbReference>
<dbReference type="Gene3D" id="1.20.1250.20">
    <property type="entry name" value="MFS general substrate transporter like domains"/>
    <property type="match status" value="1"/>
</dbReference>
<evidence type="ECO:0000256" key="4">
    <source>
        <dbReference type="ARBA" id="ARBA00022692"/>
    </source>
</evidence>
<feature type="transmembrane region" description="Helical" evidence="8">
    <location>
        <begin position="98"/>
        <end position="120"/>
    </location>
</feature>
<feature type="transmembrane region" description="Helical" evidence="8">
    <location>
        <begin position="379"/>
        <end position="396"/>
    </location>
</feature>
<comment type="subcellular location">
    <subcellularLocation>
        <location evidence="1">Membrane</location>
        <topology evidence="1">Multi-pass membrane protein</topology>
    </subcellularLocation>
</comment>
<evidence type="ECO:0000259" key="9">
    <source>
        <dbReference type="PROSITE" id="PS50850"/>
    </source>
</evidence>
<dbReference type="InterPro" id="IPR036259">
    <property type="entry name" value="MFS_trans_sf"/>
</dbReference>
<comment type="caution">
    <text evidence="10">The sequence shown here is derived from an EMBL/GenBank/DDBJ whole genome shotgun (WGS) entry which is preliminary data.</text>
</comment>
<dbReference type="InterPro" id="IPR020846">
    <property type="entry name" value="MFS_dom"/>
</dbReference>
<evidence type="ECO:0000256" key="1">
    <source>
        <dbReference type="ARBA" id="ARBA00004141"/>
    </source>
</evidence>
<feature type="transmembrane region" description="Helical" evidence="8">
    <location>
        <begin position="276"/>
        <end position="300"/>
    </location>
</feature>
<sequence length="444" mass="49025">MNKIILWSVTAALAGFLFGFDTVVISGADKQLQLLWKSSDAFHGSVVMAMALWGTVVGALFGGIPTNRIGRKNTLLLIGVLYLASSLGSALANDPYTFAFFRFIGGLGVGASTIAAPAYVSEIAPAKKRGRLVSLYQFNIVLGILIAFISNYLLRDTGHNSWRWMMGVETFPALIYLLFAFNLPKSPRWLISKKRIDNAKTVLKFINPDKDAEHLIEEIRKGSETEDSGESILMKKYRFPLILAFLIAMFNQLSGINAFLYYAPRIFEEAGLAQNTALLSSVGIGLVNLLFTLLGVMLIDKLGRKPLLLYGSFGYILSLSMVTAAFYFDWGGYSVPLSLFLFIASHAVGQGAVIWVYISEIFPNHLRSSGQAFGSSVHWVLAAVIPSLIPMLFGAIGAWPVFMFFTVMMAMQLLFVWFVMPETKGISLENIQLRIRSQKSEVKS</sequence>
<dbReference type="GO" id="GO:0016020">
    <property type="term" value="C:membrane"/>
    <property type="evidence" value="ECO:0007669"/>
    <property type="project" value="UniProtKB-SubCell"/>
</dbReference>
<dbReference type="RefSeq" id="WP_187965265.1">
    <property type="nucleotide sequence ID" value="NZ_JACVDC010000020.1"/>
</dbReference>
<dbReference type="EMBL" id="JACVDC010000020">
    <property type="protein sequence ID" value="MBC9796119.1"/>
    <property type="molecule type" value="Genomic_DNA"/>
</dbReference>
<gene>
    <name evidence="10" type="ORF">IBL28_09085</name>
</gene>
<dbReference type="SUPFAM" id="SSF103473">
    <property type="entry name" value="MFS general substrate transporter"/>
    <property type="match status" value="1"/>
</dbReference>
<dbReference type="GO" id="GO:0022857">
    <property type="term" value="F:transmembrane transporter activity"/>
    <property type="evidence" value="ECO:0007669"/>
    <property type="project" value="InterPro"/>
</dbReference>
<evidence type="ECO:0000256" key="5">
    <source>
        <dbReference type="ARBA" id="ARBA00022989"/>
    </source>
</evidence>
<dbReference type="PRINTS" id="PR00171">
    <property type="entry name" value="SUGRTRNSPORT"/>
</dbReference>
<dbReference type="InterPro" id="IPR050814">
    <property type="entry name" value="Myo-inositol_Transporter"/>
</dbReference>
<keyword evidence="6 8" id="KW-0472">Membrane</keyword>
<dbReference type="InterPro" id="IPR005829">
    <property type="entry name" value="Sugar_transporter_CS"/>
</dbReference>
<feature type="domain" description="Major facilitator superfamily (MFS) profile" evidence="9">
    <location>
        <begin position="7"/>
        <end position="424"/>
    </location>
</feature>
<feature type="transmembrane region" description="Helical" evidence="8">
    <location>
        <begin position="42"/>
        <end position="62"/>
    </location>
</feature>
<feature type="transmembrane region" description="Helical" evidence="8">
    <location>
        <begin position="132"/>
        <end position="152"/>
    </location>
</feature>
<dbReference type="NCBIfam" id="TIGR00879">
    <property type="entry name" value="SP"/>
    <property type="match status" value="1"/>
</dbReference>
<reference evidence="10 11" key="1">
    <citation type="submission" date="2020-09" db="EMBL/GenBank/DDBJ databases">
        <title>Sinomicrobium weinanense sp. nov., a halophilic bacteria isolated from saline-alkali soil.</title>
        <authorList>
            <person name="Wu P."/>
            <person name="Ren H."/>
            <person name="Mei Y."/>
            <person name="Liang Y."/>
            <person name="Chen Z."/>
        </authorList>
    </citation>
    <scope>NUCLEOTIDE SEQUENCE [LARGE SCALE GENOMIC DNA]</scope>
    <source>
        <strain evidence="10 11">FJxs</strain>
    </source>
</reference>
<dbReference type="PANTHER" id="PTHR48020:SF12">
    <property type="entry name" value="PROTON MYO-INOSITOL COTRANSPORTER"/>
    <property type="match status" value="1"/>
</dbReference>
<feature type="transmembrane region" description="Helical" evidence="8">
    <location>
        <begin position="164"/>
        <end position="184"/>
    </location>
</feature>
<feature type="transmembrane region" description="Helical" evidence="8">
    <location>
        <begin position="334"/>
        <end position="358"/>
    </location>
</feature>
<dbReference type="PANTHER" id="PTHR48020">
    <property type="entry name" value="PROTON MYO-INOSITOL COTRANSPORTER"/>
    <property type="match status" value="1"/>
</dbReference>
<evidence type="ECO:0000256" key="8">
    <source>
        <dbReference type="SAM" id="Phobius"/>
    </source>
</evidence>
<keyword evidence="11" id="KW-1185">Reference proteome</keyword>
<organism evidence="10 11">
    <name type="scientific">Sinomicrobium weinanense</name>
    <dbReference type="NCBI Taxonomy" id="2842200"/>
    <lineage>
        <taxon>Bacteria</taxon>
        <taxon>Pseudomonadati</taxon>
        <taxon>Bacteroidota</taxon>
        <taxon>Flavobacteriia</taxon>
        <taxon>Flavobacteriales</taxon>
        <taxon>Flavobacteriaceae</taxon>
        <taxon>Sinomicrobium</taxon>
    </lineage>
</organism>
<evidence type="ECO:0000256" key="6">
    <source>
        <dbReference type="ARBA" id="ARBA00023136"/>
    </source>
</evidence>
<accession>A0A926Q2R6</accession>
<dbReference type="Proteomes" id="UP000653730">
    <property type="component" value="Unassembled WGS sequence"/>
</dbReference>
<evidence type="ECO:0000313" key="10">
    <source>
        <dbReference type="EMBL" id="MBC9796119.1"/>
    </source>
</evidence>
<dbReference type="AlphaFoldDB" id="A0A926Q2R6"/>
<name>A0A926Q2R6_9FLAO</name>
<dbReference type="InterPro" id="IPR005828">
    <property type="entry name" value="MFS_sugar_transport-like"/>
</dbReference>
<dbReference type="InterPro" id="IPR003663">
    <property type="entry name" value="Sugar/inositol_transpt"/>
</dbReference>
<proteinExistence type="inferred from homology"/>
<feature type="transmembrane region" description="Helical" evidence="8">
    <location>
        <begin position="74"/>
        <end position="92"/>
    </location>
</feature>
<feature type="transmembrane region" description="Helical" evidence="8">
    <location>
        <begin position="307"/>
        <end position="328"/>
    </location>
</feature>
<evidence type="ECO:0000313" key="11">
    <source>
        <dbReference type="Proteomes" id="UP000653730"/>
    </source>
</evidence>
<keyword evidence="5 8" id="KW-1133">Transmembrane helix</keyword>
<protein>
    <submittedName>
        <fullName evidence="10">Sugar porter family MFS transporter</fullName>
    </submittedName>
</protein>
<feature type="transmembrane region" description="Helical" evidence="8">
    <location>
        <begin position="241"/>
        <end position="264"/>
    </location>
</feature>
<dbReference type="PROSITE" id="PS00217">
    <property type="entry name" value="SUGAR_TRANSPORT_2"/>
    <property type="match status" value="1"/>
</dbReference>
<evidence type="ECO:0000256" key="7">
    <source>
        <dbReference type="RuleBase" id="RU003346"/>
    </source>
</evidence>
<dbReference type="Pfam" id="PF00083">
    <property type="entry name" value="Sugar_tr"/>
    <property type="match status" value="1"/>
</dbReference>